<feature type="transmembrane region" description="Helical" evidence="1">
    <location>
        <begin position="15"/>
        <end position="36"/>
    </location>
</feature>
<dbReference type="Proteomes" id="UP000284841">
    <property type="component" value="Unassembled WGS sequence"/>
</dbReference>
<gene>
    <name evidence="2" type="ORF">DW099_10375</name>
</gene>
<evidence type="ECO:0000313" key="3">
    <source>
        <dbReference type="Proteomes" id="UP000284841"/>
    </source>
</evidence>
<evidence type="ECO:0000313" key="2">
    <source>
        <dbReference type="EMBL" id="RHJ87104.1"/>
    </source>
</evidence>
<name>A0A415E0G8_9FIRM</name>
<proteinExistence type="predicted"/>
<dbReference type="AlphaFoldDB" id="A0A415E0G8"/>
<keyword evidence="3" id="KW-1185">Reference proteome</keyword>
<accession>A0A415E0G8</accession>
<sequence>MNKIQYHYTNLAKQIFILICFLYILLRFIIMVEIIVYKIEGYYEATNIPLTLLLYGVLFTFLICLFRGHKFCYSTYDESKLIYHNTLLRTKKTLHLENAKLAVLDTFGVKFFASQNADPKTEQPIFFLPFFRDGIVEAVQIDKFYKMLKANEDIRVVKKFKVLPGYSNKWKFVTIAYGFLAVIFFMSCATPITVIIVLFQNH</sequence>
<evidence type="ECO:0000256" key="1">
    <source>
        <dbReference type="SAM" id="Phobius"/>
    </source>
</evidence>
<keyword evidence="1" id="KW-1133">Transmembrane helix</keyword>
<dbReference type="EMBL" id="QRMS01000003">
    <property type="protein sequence ID" value="RHJ87104.1"/>
    <property type="molecule type" value="Genomic_DNA"/>
</dbReference>
<keyword evidence="1" id="KW-0812">Transmembrane</keyword>
<protein>
    <submittedName>
        <fullName evidence="2">Uncharacterized protein</fullName>
    </submittedName>
</protein>
<reference evidence="2 3" key="1">
    <citation type="submission" date="2018-08" db="EMBL/GenBank/DDBJ databases">
        <title>A genome reference for cultivated species of the human gut microbiota.</title>
        <authorList>
            <person name="Zou Y."/>
            <person name="Xue W."/>
            <person name="Luo G."/>
        </authorList>
    </citation>
    <scope>NUCLEOTIDE SEQUENCE [LARGE SCALE GENOMIC DNA]</scope>
    <source>
        <strain evidence="2 3">AM07-24</strain>
    </source>
</reference>
<comment type="caution">
    <text evidence="2">The sequence shown here is derived from an EMBL/GenBank/DDBJ whole genome shotgun (WGS) entry which is preliminary data.</text>
</comment>
<dbReference type="OrthoDB" id="2081381at2"/>
<keyword evidence="1" id="KW-0472">Membrane</keyword>
<feature type="transmembrane region" description="Helical" evidence="1">
    <location>
        <begin position="48"/>
        <end position="66"/>
    </location>
</feature>
<organism evidence="2 3">
    <name type="scientific">Emergencia timonensis</name>
    <dbReference type="NCBI Taxonomy" id="1776384"/>
    <lineage>
        <taxon>Bacteria</taxon>
        <taxon>Bacillati</taxon>
        <taxon>Bacillota</taxon>
        <taxon>Clostridia</taxon>
        <taxon>Peptostreptococcales</taxon>
        <taxon>Anaerovoracaceae</taxon>
        <taxon>Emergencia</taxon>
    </lineage>
</organism>
<dbReference type="RefSeq" id="WP_118335608.1">
    <property type="nucleotide sequence ID" value="NZ_AP025567.1"/>
</dbReference>
<feature type="transmembrane region" description="Helical" evidence="1">
    <location>
        <begin position="175"/>
        <end position="199"/>
    </location>
</feature>